<dbReference type="PANTHER" id="PTHR35008:SF4">
    <property type="entry name" value="BLL4482 PROTEIN"/>
    <property type="match status" value="1"/>
</dbReference>
<protein>
    <submittedName>
        <fullName evidence="1">Cytochrome c</fullName>
    </submittedName>
</protein>
<evidence type="ECO:0000313" key="1">
    <source>
        <dbReference type="EMBL" id="HIW07023.1"/>
    </source>
</evidence>
<dbReference type="InterPro" id="IPR051459">
    <property type="entry name" value="Cytochrome_c-type_DH"/>
</dbReference>
<dbReference type="GO" id="GO:0046872">
    <property type="term" value="F:metal ion binding"/>
    <property type="evidence" value="ECO:0007669"/>
    <property type="project" value="UniProtKB-KW"/>
</dbReference>
<evidence type="ECO:0000313" key="2">
    <source>
        <dbReference type="Proteomes" id="UP000823934"/>
    </source>
</evidence>
<reference evidence="1" key="1">
    <citation type="journal article" date="2021" name="PeerJ">
        <title>Extensive microbial diversity within the chicken gut microbiome revealed by metagenomics and culture.</title>
        <authorList>
            <person name="Gilroy R."/>
            <person name="Ravi A."/>
            <person name="Getino M."/>
            <person name="Pursley I."/>
            <person name="Horton D.L."/>
            <person name="Alikhan N.F."/>
            <person name="Baker D."/>
            <person name="Gharbi K."/>
            <person name="Hall N."/>
            <person name="Watson M."/>
            <person name="Adriaenssens E.M."/>
            <person name="Foster-Nyarko E."/>
            <person name="Jarju S."/>
            <person name="Secka A."/>
            <person name="Antonio M."/>
            <person name="Oren A."/>
            <person name="Chaudhuri R.R."/>
            <person name="La Ragione R."/>
            <person name="Hildebrand F."/>
            <person name="Pallen M.J."/>
        </authorList>
    </citation>
    <scope>NUCLEOTIDE SEQUENCE</scope>
    <source>
        <strain evidence="1">CHK160-9182</strain>
    </source>
</reference>
<dbReference type="Proteomes" id="UP000823934">
    <property type="component" value="Unassembled WGS sequence"/>
</dbReference>
<dbReference type="PANTHER" id="PTHR35008">
    <property type="entry name" value="BLL4482 PROTEIN-RELATED"/>
    <property type="match status" value="1"/>
</dbReference>
<proteinExistence type="predicted"/>
<feature type="non-terminal residue" evidence="1">
    <location>
        <position position="1"/>
    </location>
</feature>
<name>A0A9D1TUA0_9GAMM</name>
<organism evidence="1 2">
    <name type="scientific">Candidatus Ignatzschineria merdigallinarum</name>
    <dbReference type="NCBI Taxonomy" id="2838621"/>
    <lineage>
        <taxon>Bacteria</taxon>
        <taxon>Pseudomonadati</taxon>
        <taxon>Pseudomonadota</taxon>
        <taxon>Gammaproteobacteria</taxon>
        <taxon>Cardiobacteriales</taxon>
        <taxon>Ignatzschineriaceae</taxon>
        <taxon>Ignatzschineria</taxon>
    </lineage>
</organism>
<gene>
    <name evidence="1" type="ORF">H9889_06825</name>
</gene>
<comment type="caution">
    <text evidence="1">The sequence shown here is derived from an EMBL/GenBank/DDBJ whole genome shotgun (WGS) entry which is preliminary data.</text>
</comment>
<dbReference type="AlphaFoldDB" id="A0A9D1TUA0"/>
<sequence length="86" mass="9554">MGKPNVSVAMIGNSTVRNPDSRNLIMAVLEGLPWQTFPGYERFQAMPAFKDELNDTEIANLVNYLRTSWAGLPGDVTAQDVNTLRQ</sequence>
<dbReference type="GO" id="GO:0020037">
    <property type="term" value="F:heme binding"/>
    <property type="evidence" value="ECO:0007669"/>
    <property type="project" value="InterPro"/>
</dbReference>
<dbReference type="EMBL" id="DXHP01000152">
    <property type="protein sequence ID" value="HIW07023.1"/>
    <property type="molecule type" value="Genomic_DNA"/>
</dbReference>
<dbReference type="InterPro" id="IPR036909">
    <property type="entry name" value="Cyt_c-like_dom_sf"/>
</dbReference>
<reference evidence="1" key="2">
    <citation type="submission" date="2021-04" db="EMBL/GenBank/DDBJ databases">
        <authorList>
            <person name="Gilroy R."/>
        </authorList>
    </citation>
    <scope>NUCLEOTIDE SEQUENCE</scope>
    <source>
        <strain evidence="1">CHK160-9182</strain>
    </source>
</reference>
<dbReference type="GO" id="GO:0009055">
    <property type="term" value="F:electron transfer activity"/>
    <property type="evidence" value="ECO:0007669"/>
    <property type="project" value="InterPro"/>
</dbReference>
<accession>A0A9D1TUA0</accession>
<dbReference type="SUPFAM" id="SSF46626">
    <property type="entry name" value="Cytochrome c"/>
    <property type="match status" value="1"/>
</dbReference>
<dbReference type="Gene3D" id="1.10.760.10">
    <property type="entry name" value="Cytochrome c-like domain"/>
    <property type="match status" value="1"/>
</dbReference>